<evidence type="ECO:0000259" key="7">
    <source>
        <dbReference type="SMART" id="SM00226"/>
    </source>
</evidence>
<dbReference type="PRINTS" id="PR00719">
    <property type="entry name" value="LMWPTPASE"/>
</dbReference>
<dbReference type="RefSeq" id="WP_086971987.1">
    <property type="nucleotide sequence ID" value="NZ_FCOJ02000042.1"/>
</dbReference>
<comment type="caution">
    <text evidence="8">The sequence shown here is derived from an EMBL/GenBank/DDBJ whole genome shotgun (WGS) entry which is preliminary data.</text>
</comment>
<feature type="domain" description="Phosphotyrosine protein phosphatase I" evidence="7">
    <location>
        <begin position="3"/>
        <end position="140"/>
    </location>
</feature>
<dbReference type="CDD" id="cd16343">
    <property type="entry name" value="LMWPTP"/>
    <property type="match status" value="1"/>
</dbReference>
<comment type="catalytic activity">
    <reaction evidence="5">
        <text>O-phospho-L-tyrosyl-[protein] + H2O = L-tyrosyl-[protein] + phosphate</text>
        <dbReference type="Rhea" id="RHEA:10684"/>
        <dbReference type="Rhea" id="RHEA-COMP:10136"/>
        <dbReference type="Rhea" id="RHEA-COMP:20101"/>
        <dbReference type="ChEBI" id="CHEBI:15377"/>
        <dbReference type="ChEBI" id="CHEBI:43474"/>
        <dbReference type="ChEBI" id="CHEBI:46858"/>
        <dbReference type="ChEBI" id="CHEBI:61978"/>
        <dbReference type="EC" id="3.1.3.48"/>
    </reaction>
</comment>
<dbReference type="GO" id="GO:0004725">
    <property type="term" value="F:protein tyrosine phosphatase activity"/>
    <property type="evidence" value="ECO:0007669"/>
    <property type="project" value="UniProtKB-EC"/>
</dbReference>
<dbReference type="PANTHER" id="PTHR11717:SF31">
    <property type="entry name" value="LOW MOLECULAR WEIGHT PROTEIN-TYROSINE-PHOSPHATASE ETP-RELATED"/>
    <property type="match status" value="1"/>
</dbReference>
<dbReference type="STRING" id="1777143.AWB82_04992"/>
<keyword evidence="3" id="KW-0378">Hydrolase</keyword>
<dbReference type="InterPro" id="IPR036196">
    <property type="entry name" value="Ptyr_pPase_sf"/>
</dbReference>
<dbReference type="SUPFAM" id="SSF52788">
    <property type="entry name" value="Phosphotyrosine protein phosphatases I"/>
    <property type="match status" value="1"/>
</dbReference>
<dbReference type="InterPro" id="IPR023485">
    <property type="entry name" value="Ptyr_pPase"/>
</dbReference>
<accession>A0A158C519</accession>
<organism evidence="8 9">
    <name type="scientific">Caballeronia glebae</name>
    <dbReference type="NCBI Taxonomy" id="1777143"/>
    <lineage>
        <taxon>Bacteria</taxon>
        <taxon>Pseudomonadati</taxon>
        <taxon>Pseudomonadota</taxon>
        <taxon>Betaproteobacteria</taxon>
        <taxon>Burkholderiales</taxon>
        <taxon>Burkholderiaceae</taxon>
        <taxon>Caballeronia</taxon>
    </lineage>
</organism>
<dbReference type="EMBL" id="FCOJ02000042">
    <property type="protein sequence ID" value="SAK77381.1"/>
    <property type="molecule type" value="Genomic_DNA"/>
</dbReference>
<evidence type="ECO:0000256" key="5">
    <source>
        <dbReference type="ARBA" id="ARBA00051722"/>
    </source>
</evidence>
<feature type="active site" evidence="6">
    <location>
        <position position="15"/>
    </location>
</feature>
<evidence type="ECO:0000313" key="8">
    <source>
        <dbReference type="EMBL" id="SAK77381.1"/>
    </source>
</evidence>
<dbReference type="Proteomes" id="UP000054596">
    <property type="component" value="Unassembled WGS sequence"/>
</dbReference>
<sequence length="145" mass="15916">MIRSVLMVCEGNICRSPLAAALLARELPHLDVTSAGTHALIGEPANAVIVELAQAHGLALDAHVATQIEASHARDSDLILTMTQAQRAWVEAAWPPARGKVFRLCDEQATDVTDPYKRHRAVFELAFAQIREGVTRWSRALSEQR</sequence>
<evidence type="ECO:0000256" key="2">
    <source>
        <dbReference type="ARBA" id="ARBA00013064"/>
    </source>
</evidence>
<evidence type="ECO:0000256" key="4">
    <source>
        <dbReference type="ARBA" id="ARBA00022912"/>
    </source>
</evidence>
<reference evidence="8" key="1">
    <citation type="submission" date="2016-01" db="EMBL/GenBank/DDBJ databases">
        <authorList>
            <person name="Peeters C."/>
        </authorList>
    </citation>
    <scope>NUCLEOTIDE SEQUENCE [LARGE SCALE GENOMIC DNA]</scope>
    <source>
        <strain evidence="8">LMG 29325</strain>
    </source>
</reference>
<feature type="active site" description="Proton donor" evidence="6">
    <location>
        <position position="114"/>
    </location>
</feature>
<dbReference type="PANTHER" id="PTHR11717">
    <property type="entry name" value="LOW MOLECULAR WEIGHT PROTEIN TYROSINE PHOSPHATASE"/>
    <property type="match status" value="1"/>
</dbReference>
<dbReference type="InterPro" id="IPR050438">
    <property type="entry name" value="LMW_PTPase"/>
</dbReference>
<keyword evidence="9" id="KW-1185">Reference proteome</keyword>
<comment type="similarity">
    <text evidence="1">Belongs to the low molecular weight phosphotyrosine protein phosphatase family.</text>
</comment>
<dbReference type="Gene3D" id="3.40.50.2300">
    <property type="match status" value="1"/>
</dbReference>
<protein>
    <recommendedName>
        <fullName evidence="2">protein-tyrosine-phosphatase</fullName>
        <ecNumber evidence="2">3.1.3.48</ecNumber>
    </recommendedName>
</protein>
<dbReference type="Pfam" id="PF01451">
    <property type="entry name" value="LMWPc"/>
    <property type="match status" value="1"/>
</dbReference>
<name>A0A158C519_9BURK</name>
<dbReference type="InterPro" id="IPR017867">
    <property type="entry name" value="Tyr_phospatase_low_mol_wt"/>
</dbReference>
<evidence type="ECO:0000256" key="3">
    <source>
        <dbReference type="ARBA" id="ARBA00022801"/>
    </source>
</evidence>
<gene>
    <name evidence="8" type="ORF">AWB82_04992</name>
</gene>
<evidence type="ECO:0000256" key="6">
    <source>
        <dbReference type="PIRSR" id="PIRSR617867-1"/>
    </source>
</evidence>
<evidence type="ECO:0000256" key="1">
    <source>
        <dbReference type="ARBA" id="ARBA00011063"/>
    </source>
</evidence>
<dbReference type="SMART" id="SM00226">
    <property type="entry name" value="LMWPc"/>
    <property type="match status" value="1"/>
</dbReference>
<evidence type="ECO:0000313" key="9">
    <source>
        <dbReference type="Proteomes" id="UP000054596"/>
    </source>
</evidence>
<dbReference type="OrthoDB" id="9784339at2"/>
<feature type="active site" description="Nucleophile" evidence="6">
    <location>
        <position position="9"/>
    </location>
</feature>
<proteinExistence type="inferred from homology"/>
<dbReference type="AlphaFoldDB" id="A0A158C519"/>
<keyword evidence="4" id="KW-0904">Protein phosphatase</keyword>
<dbReference type="EC" id="3.1.3.48" evidence="2"/>